<accession>A0A0E2H318</accession>
<proteinExistence type="predicted"/>
<dbReference type="AlphaFoldDB" id="A0A0E2H318"/>
<dbReference type="Gene3D" id="1.10.10.10">
    <property type="entry name" value="Winged helix-like DNA-binding domain superfamily/Winged helix DNA-binding domain"/>
    <property type="match status" value="1"/>
</dbReference>
<comment type="caution">
    <text evidence="1">The sequence shown here is derived from an EMBL/GenBank/DDBJ whole genome shotgun (WGS) entry which is preliminary data.</text>
</comment>
<name>A0A0E2H318_9FIRM</name>
<evidence type="ECO:0000313" key="2">
    <source>
        <dbReference type="Proteomes" id="UP000013085"/>
    </source>
</evidence>
<reference evidence="1 2" key="1">
    <citation type="submission" date="2013-01" db="EMBL/GenBank/DDBJ databases">
        <title>The Genome Sequence of Clostridium clostridioforme 90A8.</title>
        <authorList>
            <consortium name="The Broad Institute Genome Sequencing Platform"/>
            <person name="Earl A."/>
            <person name="Ward D."/>
            <person name="Feldgarden M."/>
            <person name="Gevers D."/>
            <person name="Courvalin P."/>
            <person name="Lambert T."/>
            <person name="Walker B."/>
            <person name="Young S.K."/>
            <person name="Zeng Q."/>
            <person name="Gargeya S."/>
            <person name="Fitzgerald M."/>
            <person name="Haas B."/>
            <person name="Abouelleil A."/>
            <person name="Alvarado L."/>
            <person name="Arachchi H.M."/>
            <person name="Berlin A.M."/>
            <person name="Chapman S.B."/>
            <person name="Dewar J."/>
            <person name="Goldberg J."/>
            <person name="Griggs A."/>
            <person name="Gujja S."/>
            <person name="Hansen M."/>
            <person name="Howarth C."/>
            <person name="Imamovic A."/>
            <person name="Larimer J."/>
            <person name="McCowan C."/>
            <person name="Murphy C."/>
            <person name="Neiman D."/>
            <person name="Pearson M."/>
            <person name="Priest M."/>
            <person name="Roberts A."/>
            <person name="Saif S."/>
            <person name="Shea T."/>
            <person name="Sisk P."/>
            <person name="Sykes S."/>
            <person name="Wortman J."/>
            <person name="Nusbaum C."/>
            <person name="Birren B."/>
        </authorList>
    </citation>
    <scope>NUCLEOTIDE SEQUENCE [LARGE SCALE GENOMIC DNA]</scope>
    <source>
        <strain evidence="1 2">90A8</strain>
    </source>
</reference>
<evidence type="ECO:0000313" key="1">
    <source>
        <dbReference type="EMBL" id="ENZ07389.1"/>
    </source>
</evidence>
<dbReference type="Proteomes" id="UP000013085">
    <property type="component" value="Unassembled WGS sequence"/>
</dbReference>
<evidence type="ECO:0008006" key="3">
    <source>
        <dbReference type="Google" id="ProtNLM"/>
    </source>
</evidence>
<sequence>MNDIFRQIAKENGTTEKAVKEEMQFAIREAMKSAEPEAIAFWKAVAPDGKEPPIEKVIAMIALNVNNRMYN</sequence>
<dbReference type="EMBL" id="AGYR01000068">
    <property type="protein sequence ID" value="ENZ07389.1"/>
    <property type="molecule type" value="Genomic_DNA"/>
</dbReference>
<dbReference type="HOGENOM" id="CLU_195131_1_0_9"/>
<dbReference type="RefSeq" id="WP_002594687.1">
    <property type="nucleotide sequence ID" value="NZ_KB850993.1"/>
</dbReference>
<protein>
    <recommendedName>
        <fullName evidence="3">Sporulation initiation factor Spo0A C-terminal domain-containing protein</fullName>
    </recommendedName>
</protein>
<dbReference type="GeneID" id="78230182"/>
<dbReference type="PATRIC" id="fig|999408.3.peg.5636"/>
<organism evidence="1 2">
    <name type="scientific">[Clostridium] clostridioforme 90A8</name>
    <dbReference type="NCBI Taxonomy" id="999408"/>
    <lineage>
        <taxon>Bacteria</taxon>
        <taxon>Bacillati</taxon>
        <taxon>Bacillota</taxon>
        <taxon>Clostridia</taxon>
        <taxon>Lachnospirales</taxon>
        <taxon>Lachnospiraceae</taxon>
        <taxon>Enterocloster</taxon>
    </lineage>
</organism>
<gene>
    <name evidence="1" type="ORF">HMPREF1090_05242</name>
</gene>
<dbReference type="InterPro" id="IPR036388">
    <property type="entry name" value="WH-like_DNA-bd_sf"/>
</dbReference>